<gene>
    <name evidence="1" type="ORF">C7B09_01225</name>
</gene>
<evidence type="ECO:0000313" key="1">
    <source>
        <dbReference type="EMBL" id="PSY45666.1"/>
    </source>
</evidence>
<reference evidence="1 2" key="1">
    <citation type="submission" date="2018-03" db="EMBL/GenBank/DDBJ databases">
        <title>Whole Genome Sequencing of Escherichia coli isolates from wildlife.</title>
        <authorList>
            <person name="Whitehouse C.A."/>
            <person name="Lacher D.W."/>
            <person name="Mammel M.K."/>
            <person name="Barnaba T."/>
            <person name="Lorch J.M."/>
        </authorList>
    </citation>
    <scope>NUCLEOTIDE SEQUENCE [LARGE SCALE GENOMIC DNA]</scope>
    <source>
        <strain evidence="1 2">20507-2</strain>
    </source>
</reference>
<dbReference type="Proteomes" id="UP000240382">
    <property type="component" value="Unassembled WGS sequence"/>
</dbReference>
<accession>A0ABX5HN76</accession>
<dbReference type="EMBL" id="PYQT01000001">
    <property type="protein sequence ID" value="PSY45666.1"/>
    <property type="molecule type" value="Genomic_DNA"/>
</dbReference>
<comment type="caution">
    <text evidence="1">The sequence shown here is derived from an EMBL/GenBank/DDBJ whole genome shotgun (WGS) entry which is preliminary data.</text>
</comment>
<proteinExistence type="predicted"/>
<sequence length="63" mass="7359">MVWTFLLHVVGTASVADKHTQKKTLTVRRRGFNSHDDTDCCPHFEVIYVTFREFLIVSLLYES</sequence>
<keyword evidence="2" id="KW-1185">Reference proteome</keyword>
<evidence type="ECO:0008006" key="3">
    <source>
        <dbReference type="Google" id="ProtNLM"/>
    </source>
</evidence>
<evidence type="ECO:0000313" key="2">
    <source>
        <dbReference type="Proteomes" id="UP000240382"/>
    </source>
</evidence>
<protein>
    <recommendedName>
        <fullName evidence="3">Secreted protein</fullName>
    </recommendedName>
</protein>
<organism evidence="1 2">
    <name type="scientific">Escherichia albertii</name>
    <dbReference type="NCBI Taxonomy" id="208962"/>
    <lineage>
        <taxon>Bacteria</taxon>
        <taxon>Pseudomonadati</taxon>
        <taxon>Pseudomonadota</taxon>
        <taxon>Gammaproteobacteria</taxon>
        <taxon>Enterobacterales</taxon>
        <taxon>Enterobacteriaceae</taxon>
        <taxon>Escherichia</taxon>
    </lineage>
</organism>
<name>A0ABX5HN76_ESCAL</name>